<protein>
    <submittedName>
        <fullName evidence="5">Sugar transferase, PEP-CTERM/EpsH1 system associated protein</fullName>
    </submittedName>
</protein>
<sequence length="361" mass="38839">MNVGGMESVALAVIAATRDRYEHVIIGLRERGELAARAETLGIPVESIGKQPGKDPAAYMRLYHRLRALAPDIVHSYNIGALDAAVPARLAGCRRVVHAEHGRDAADPNGSNRKYRWLRRLMAPAISRFVPVSADLARWLEQEVRIPRAKIALIRNGIDTERFAPGPAVAVPGLPTCAEGTRVIGTVGRLDPVKGFDHLLEAMASLVARKQLPPLHLVIIGGGPEYSRLARRVDELGLTPYVTLTGQRDDADAWFKHFDVYVCSSIAEGIALTVLEAMASALPVVATAVGGNPELVADGETGLLVPARRPEALADALARVVADPERARTMGEAGRRRVQAHFSVGSMVDGYGTLYDALLAR</sequence>
<keyword evidence="1" id="KW-0328">Glycosyltransferase</keyword>
<dbReference type="PANTHER" id="PTHR12526">
    <property type="entry name" value="GLYCOSYLTRANSFERASE"/>
    <property type="match status" value="1"/>
</dbReference>
<reference evidence="5 6" key="1">
    <citation type="submission" date="2013-03" db="EMBL/GenBank/DDBJ databases">
        <title>Salinisphaera hydrothermalis C41B8 Genome Sequencing.</title>
        <authorList>
            <person name="Li C."/>
            <person name="Lai Q."/>
            <person name="Shao Z."/>
        </authorList>
    </citation>
    <scope>NUCLEOTIDE SEQUENCE [LARGE SCALE GENOMIC DNA]</scope>
    <source>
        <strain evidence="5 6">C41B8</strain>
    </source>
</reference>
<dbReference type="GO" id="GO:0016757">
    <property type="term" value="F:glycosyltransferase activity"/>
    <property type="evidence" value="ECO:0007669"/>
    <property type="project" value="UniProtKB-KW"/>
</dbReference>
<evidence type="ECO:0000313" key="5">
    <source>
        <dbReference type="EMBL" id="KEZ77862.1"/>
    </source>
</evidence>
<dbReference type="Pfam" id="PF13439">
    <property type="entry name" value="Glyco_transf_4"/>
    <property type="match status" value="1"/>
</dbReference>
<proteinExistence type="predicted"/>
<dbReference type="SUPFAM" id="SSF53756">
    <property type="entry name" value="UDP-Glycosyltransferase/glycogen phosphorylase"/>
    <property type="match status" value="1"/>
</dbReference>
<evidence type="ECO:0000259" key="4">
    <source>
        <dbReference type="Pfam" id="PF13439"/>
    </source>
</evidence>
<dbReference type="InterPro" id="IPR001296">
    <property type="entry name" value="Glyco_trans_1"/>
</dbReference>
<evidence type="ECO:0000256" key="2">
    <source>
        <dbReference type="ARBA" id="ARBA00022679"/>
    </source>
</evidence>
<dbReference type="Pfam" id="PF00534">
    <property type="entry name" value="Glycos_transf_1"/>
    <property type="match status" value="1"/>
</dbReference>
<feature type="domain" description="Glycosyltransferase subfamily 4-like N-terminal" evidence="4">
    <location>
        <begin position="3"/>
        <end position="162"/>
    </location>
</feature>
<dbReference type="Gene3D" id="3.40.50.2000">
    <property type="entry name" value="Glycogen Phosphorylase B"/>
    <property type="match status" value="2"/>
</dbReference>
<dbReference type="STRING" id="1304275.C41B8_07442"/>
<dbReference type="GO" id="GO:1901135">
    <property type="term" value="P:carbohydrate derivative metabolic process"/>
    <property type="evidence" value="ECO:0007669"/>
    <property type="project" value="UniProtKB-ARBA"/>
</dbReference>
<dbReference type="InterPro" id="IPR028098">
    <property type="entry name" value="Glyco_trans_4-like_N"/>
</dbReference>
<dbReference type="eggNOG" id="COG0438">
    <property type="taxonomic scope" value="Bacteria"/>
</dbReference>
<dbReference type="EMBL" id="APNK01000008">
    <property type="protein sequence ID" value="KEZ77862.1"/>
    <property type="molecule type" value="Genomic_DNA"/>
</dbReference>
<dbReference type="Proteomes" id="UP000028302">
    <property type="component" value="Unassembled WGS sequence"/>
</dbReference>
<dbReference type="AlphaFoldDB" id="A0A084IMC8"/>
<gene>
    <name evidence="5" type="ORF">C41B8_07442</name>
</gene>
<accession>A0A084IMC8</accession>
<dbReference type="PANTHER" id="PTHR12526:SF510">
    <property type="entry name" value="D-INOSITOL 3-PHOSPHATE GLYCOSYLTRANSFERASE"/>
    <property type="match status" value="1"/>
</dbReference>
<comment type="caution">
    <text evidence="5">The sequence shown here is derived from an EMBL/GenBank/DDBJ whole genome shotgun (WGS) entry which is preliminary data.</text>
</comment>
<keyword evidence="2 5" id="KW-0808">Transferase</keyword>
<feature type="domain" description="Glycosyl transferase family 1" evidence="3">
    <location>
        <begin position="179"/>
        <end position="337"/>
    </location>
</feature>
<keyword evidence="6" id="KW-1185">Reference proteome</keyword>
<evidence type="ECO:0000256" key="1">
    <source>
        <dbReference type="ARBA" id="ARBA00022676"/>
    </source>
</evidence>
<evidence type="ECO:0000313" key="6">
    <source>
        <dbReference type="Proteomes" id="UP000028302"/>
    </source>
</evidence>
<evidence type="ECO:0000259" key="3">
    <source>
        <dbReference type="Pfam" id="PF00534"/>
    </source>
</evidence>
<organism evidence="5 6">
    <name type="scientific">Salinisphaera hydrothermalis (strain C41B8)</name>
    <dbReference type="NCBI Taxonomy" id="1304275"/>
    <lineage>
        <taxon>Bacteria</taxon>
        <taxon>Pseudomonadati</taxon>
        <taxon>Pseudomonadota</taxon>
        <taxon>Gammaproteobacteria</taxon>
        <taxon>Salinisphaerales</taxon>
        <taxon>Salinisphaeraceae</taxon>
        <taxon>Salinisphaera</taxon>
    </lineage>
</organism>
<name>A0A084IMC8_SALHC</name>